<proteinExistence type="predicted"/>
<dbReference type="PANTHER" id="PTHR22762">
    <property type="entry name" value="ALPHA-GLUCOSIDASE"/>
    <property type="match status" value="1"/>
</dbReference>
<accession>A0A4Y2JFZ2</accession>
<feature type="domain" description="Glycosyl hydrolase family 31 C-terminal" evidence="1">
    <location>
        <begin position="2"/>
        <end position="49"/>
    </location>
</feature>
<evidence type="ECO:0000259" key="1">
    <source>
        <dbReference type="Pfam" id="PF21365"/>
    </source>
</evidence>
<name>A0A4Y2JFZ2_ARAVE</name>
<sequence length="186" mass="20959">AASSVDAYFPAGIWYDFYKGEIAKDGSGLTMTLMDEGYINLHVRGGHILPLQKPNVTTFLSRQQDMGFFIAPDESGTAKGLLFWDDGISYETQEHKTYLLVDLTFKKNKDKAILYSNITIGNFPEAHNAFLGYLTFCNQVEPSKVLINGKTVPSKKLSYDAEALVLRMEDIHIKIAEEFELTMLFK</sequence>
<protein>
    <submittedName>
        <fullName evidence="2">Maltase-glucoamylase, intestinal</fullName>
    </submittedName>
</protein>
<dbReference type="OrthoDB" id="1334205at2759"/>
<comment type="caution">
    <text evidence="2">The sequence shown here is derived from an EMBL/GenBank/DDBJ whole genome shotgun (WGS) entry which is preliminary data.</text>
</comment>
<gene>
    <name evidence="2" type="primary">MGAM_3</name>
    <name evidence="2" type="ORF">AVEN_229442_1</name>
</gene>
<dbReference type="EMBL" id="BGPR01003493">
    <property type="protein sequence ID" value="GBM88805.1"/>
    <property type="molecule type" value="Genomic_DNA"/>
</dbReference>
<dbReference type="Pfam" id="PF21365">
    <property type="entry name" value="Glyco_hydro_31_3rd"/>
    <property type="match status" value="1"/>
</dbReference>
<feature type="non-terminal residue" evidence="2">
    <location>
        <position position="1"/>
    </location>
</feature>
<evidence type="ECO:0000313" key="2">
    <source>
        <dbReference type="EMBL" id="GBM88805.1"/>
    </source>
</evidence>
<dbReference type="Gene3D" id="2.60.40.1180">
    <property type="entry name" value="Golgi alpha-mannosidase II"/>
    <property type="match status" value="2"/>
</dbReference>
<evidence type="ECO:0000313" key="3">
    <source>
        <dbReference type="Proteomes" id="UP000499080"/>
    </source>
</evidence>
<keyword evidence="3" id="KW-1185">Reference proteome</keyword>
<dbReference type="GO" id="GO:0004553">
    <property type="term" value="F:hydrolase activity, hydrolyzing O-glycosyl compounds"/>
    <property type="evidence" value="ECO:0007669"/>
    <property type="project" value="TreeGrafter"/>
</dbReference>
<dbReference type="Proteomes" id="UP000499080">
    <property type="component" value="Unassembled WGS sequence"/>
</dbReference>
<reference evidence="2 3" key="1">
    <citation type="journal article" date="2019" name="Sci. Rep.">
        <title>Orb-weaving spider Araneus ventricosus genome elucidates the spidroin gene catalogue.</title>
        <authorList>
            <person name="Kono N."/>
            <person name="Nakamura H."/>
            <person name="Ohtoshi R."/>
            <person name="Moran D.A.P."/>
            <person name="Shinohara A."/>
            <person name="Yoshida Y."/>
            <person name="Fujiwara M."/>
            <person name="Mori M."/>
            <person name="Tomita M."/>
            <person name="Arakawa K."/>
        </authorList>
    </citation>
    <scope>NUCLEOTIDE SEQUENCE [LARGE SCALE GENOMIC DNA]</scope>
</reference>
<organism evidence="2 3">
    <name type="scientific">Araneus ventricosus</name>
    <name type="common">Orbweaver spider</name>
    <name type="synonym">Epeira ventricosa</name>
    <dbReference type="NCBI Taxonomy" id="182803"/>
    <lineage>
        <taxon>Eukaryota</taxon>
        <taxon>Metazoa</taxon>
        <taxon>Ecdysozoa</taxon>
        <taxon>Arthropoda</taxon>
        <taxon>Chelicerata</taxon>
        <taxon>Arachnida</taxon>
        <taxon>Araneae</taxon>
        <taxon>Araneomorphae</taxon>
        <taxon>Entelegynae</taxon>
        <taxon>Araneoidea</taxon>
        <taxon>Araneidae</taxon>
        <taxon>Araneus</taxon>
    </lineage>
</organism>
<dbReference type="InterPro" id="IPR013780">
    <property type="entry name" value="Glyco_hydro_b"/>
</dbReference>
<dbReference type="InterPro" id="IPR048395">
    <property type="entry name" value="Glyco_hydro_31_C"/>
</dbReference>
<dbReference type="PANTHER" id="PTHR22762:SF133">
    <property type="entry name" value="P-TYPE DOMAIN-CONTAINING PROTEIN"/>
    <property type="match status" value="1"/>
</dbReference>
<dbReference type="AlphaFoldDB" id="A0A4Y2JFZ2"/>